<comment type="similarity">
    <text evidence="2">Belongs to the ANKLE2 family.</text>
</comment>
<dbReference type="SMART" id="SM00248">
    <property type="entry name" value="ANK"/>
    <property type="match status" value="2"/>
</dbReference>
<dbReference type="Pfam" id="PF13606">
    <property type="entry name" value="Ank_3"/>
    <property type="match status" value="1"/>
</dbReference>
<dbReference type="InterPro" id="IPR036770">
    <property type="entry name" value="Ankyrin_rpt-contain_sf"/>
</dbReference>
<keyword evidence="5 7" id="KW-0040">ANK repeat</keyword>
<protein>
    <recommendedName>
        <fullName evidence="9">ANKLE2 third alpha/beta domain-containing protein</fullName>
    </recommendedName>
</protein>
<evidence type="ECO:0000256" key="6">
    <source>
        <dbReference type="ARBA" id="ARBA00023306"/>
    </source>
</evidence>
<comment type="subcellular location">
    <subcellularLocation>
        <location evidence="1">Endoplasmic reticulum</location>
    </subcellularLocation>
</comment>
<proteinExistence type="inferred from homology"/>
<evidence type="ECO:0000313" key="11">
    <source>
        <dbReference type="Proteomes" id="UP000030746"/>
    </source>
</evidence>
<dbReference type="PROSITE" id="PS50297">
    <property type="entry name" value="ANK_REP_REGION"/>
    <property type="match status" value="1"/>
</dbReference>
<gene>
    <name evidence="10" type="ORF">LOTGIDRAFT_138560</name>
</gene>
<dbReference type="GO" id="GO:0051721">
    <property type="term" value="F:protein phosphatase 2A binding"/>
    <property type="evidence" value="ECO:0007669"/>
    <property type="project" value="TreeGrafter"/>
</dbReference>
<accession>V4B9Y0</accession>
<dbReference type="STRING" id="225164.V4B9Y0"/>
<dbReference type="CTD" id="20234078"/>
<evidence type="ECO:0000256" key="2">
    <source>
        <dbReference type="ARBA" id="ARBA00007597"/>
    </source>
</evidence>
<dbReference type="GO" id="GO:0005783">
    <property type="term" value="C:endoplasmic reticulum"/>
    <property type="evidence" value="ECO:0007669"/>
    <property type="project" value="UniProtKB-SubCell"/>
</dbReference>
<evidence type="ECO:0000256" key="7">
    <source>
        <dbReference type="PROSITE-ProRule" id="PRU00023"/>
    </source>
</evidence>
<organism evidence="10 11">
    <name type="scientific">Lottia gigantea</name>
    <name type="common">Giant owl limpet</name>
    <dbReference type="NCBI Taxonomy" id="225164"/>
    <lineage>
        <taxon>Eukaryota</taxon>
        <taxon>Metazoa</taxon>
        <taxon>Spiralia</taxon>
        <taxon>Lophotrochozoa</taxon>
        <taxon>Mollusca</taxon>
        <taxon>Gastropoda</taxon>
        <taxon>Patellogastropoda</taxon>
        <taxon>Lottioidea</taxon>
        <taxon>Lottiidae</taxon>
        <taxon>Lottia</taxon>
    </lineage>
</organism>
<dbReference type="HOGENOM" id="CLU_736870_0_0_1"/>
<name>V4B9Y0_LOTGI</name>
<keyword evidence="3" id="KW-0132">Cell division</keyword>
<dbReference type="Proteomes" id="UP000030746">
    <property type="component" value="Unassembled WGS sequence"/>
</dbReference>
<dbReference type="PANTHER" id="PTHR12349">
    <property type="entry name" value="ANKYRIN REPEAT AND LEM DOMAIN-CONTAINING PROTEIN 2"/>
    <property type="match status" value="1"/>
</dbReference>
<keyword evidence="4" id="KW-0256">Endoplasmic reticulum</keyword>
<dbReference type="OrthoDB" id="7446186at2759"/>
<dbReference type="OMA" id="DCYLNMP"/>
<dbReference type="KEGG" id="lgi:LOTGIDRAFT_138560"/>
<keyword evidence="11" id="KW-1185">Reference proteome</keyword>
<feature type="non-terminal residue" evidence="10">
    <location>
        <position position="376"/>
    </location>
</feature>
<dbReference type="PANTHER" id="PTHR12349:SF4">
    <property type="entry name" value="ANKYRIN REPEAT AND LEM DOMAIN-CONTAINING PROTEIN 2"/>
    <property type="match status" value="1"/>
</dbReference>
<feature type="repeat" description="ANK" evidence="7">
    <location>
        <begin position="178"/>
        <end position="200"/>
    </location>
</feature>
<evidence type="ECO:0000256" key="4">
    <source>
        <dbReference type="ARBA" id="ARBA00022824"/>
    </source>
</evidence>
<feature type="region of interest" description="Disordered" evidence="8">
    <location>
        <begin position="303"/>
        <end position="329"/>
    </location>
</feature>
<dbReference type="RefSeq" id="XP_009046965.1">
    <property type="nucleotide sequence ID" value="XM_009048717.1"/>
</dbReference>
<reference evidence="10 11" key="1">
    <citation type="journal article" date="2013" name="Nature">
        <title>Insights into bilaterian evolution from three spiralian genomes.</title>
        <authorList>
            <person name="Simakov O."/>
            <person name="Marletaz F."/>
            <person name="Cho S.J."/>
            <person name="Edsinger-Gonzales E."/>
            <person name="Havlak P."/>
            <person name="Hellsten U."/>
            <person name="Kuo D.H."/>
            <person name="Larsson T."/>
            <person name="Lv J."/>
            <person name="Arendt D."/>
            <person name="Savage R."/>
            <person name="Osoegawa K."/>
            <person name="de Jong P."/>
            <person name="Grimwood J."/>
            <person name="Chapman J.A."/>
            <person name="Shapiro H."/>
            <person name="Aerts A."/>
            <person name="Otillar R.P."/>
            <person name="Terry A.Y."/>
            <person name="Boore J.L."/>
            <person name="Grigoriev I.V."/>
            <person name="Lindberg D.R."/>
            <person name="Seaver E.C."/>
            <person name="Weisblat D.A."/>
            <person name="Putnam N.H."/>
            <person name="Rokhsar D.S."/>
        </authorList>
    </citation>
    <scope>NUCLEOTIDE SEQUENCE [LARGE SCALE GENOMIC DNA]</scope>
</reference>
<feature type="non-terminal residue" evidence="10">
    <location>
        <position position="1"/>
    </location>
</feature>
<evidence type="ECO:0000256" key="1">
    <source>
        <dbReference type="ARBA" id="ARBA00004240"/>
    </source>
</evidence>
<dbReference type="SUPFAM" id="SSF48403">
    <property type="entry name" value="Ankyrin repeat"/>
    <property type="match status" value="1"/>
</dbReference>
<sequence length="376" mass="42918">VFTDRLTALSLVKKYKDSRFKVFKNRQDAEDFTKHTVNQTKSPSHSQISESGIEKTSTGIAVEKSAFRGPKPGEVVTLRRSIERGDTELFKTTVWENPRYLISSADTPVILHEGLRYNALHVAAISNKPAMCKVILNTISNPEFTQKLYCFSHESEETKQRRIDFIFDLYLNMPDKGNGESPLHFACKFGFPDVVRVLLEYPGVDRKLLNRYDETPAKVCCSRSKNPTPELKARIEELLQGLCYVPLLRSEDNTTAPVIGQPWSPDNILEPHDLLNKNPTDPQLTVRAYAGPMSPSRARVFHRQWTTPPSPSPRKQPSQSNPRREDGDKGLERIGRQLAHEMHVAWLEHWEFLDAFVDFSTEKGIGILEEYLLKQQ</sequence>
<dbReference type="GO" id="GO:0051301">
    <property type="term" value="P:cell division"/>
    <property type="evidence" value="ECO:0007669"/>
    <property type="project" value="UniProtKB-KW"/>
</dbReference>
<evidence type="ECO:0000256" key="8">
    <source>
        <dbReference type="SAM" id="MobiDB-lite"/>
    </source>
</evidence>
<dbReference type="GeneID" id="20234078"/>
<dbReference type="InterPro" id="IPR056237">
    <property type="entry name" value="ANKLE2_3rd"/>
</dbReference>
<evidence type="ECO:0000313" key="10">
    <source>
        <dbReference type="EMBL" id="ESP02382.1"/>
    </source>
</evidence>
<dbReference type="AlphaFoldDB" id="V4B9Y0"/>
<dbReference type="PROSITE" id="PS50088">
    <property type="entry name" value="ANK_REPEAT"/>
    <property type="match status" value="1"/>
</dbReference>
<dbReference type="EMBL" id="KB200274">
    <property type="protein sequence ID" value="ESP02382.1"/>
    <property type="molecule type" value="Genomic_DNA"/>
</dbReference>
<dbReference type="Pfam" id="PF24567">
    <property type="entry name" value="ANKLE2_3rd"/>
    <property type="match status" value="1"/>
</dbReference>
<dbReference type="GO" id="GO:0031468">
    <property type="term" value="P:nuclear membrane reassembly"/>
    <property type="evidence" value="ECO:0007669"/>
    <property type="project" value="UniProtKB-ARBA"/>
</dbReference>
<keyword evidence="6" id="KW-0131">Cell cycle</keyword>
<evidence type="ECO:0000256" key="5">
    <source>
        <dbReference type="ARBA" id="ARBA00023043"/>
    </source>
</evidence>
<feature type="domain" description="ANKLE2 third alpha/beta" evidence="9">
    <location>
        <begin position="243"/>
        <end position="348"/>
    </location>
</feature>
<evidence type="ECO:0000259" key="9">
    <source>
        <dbReference type="Pfam" id="PF24567"/>
    </source>
</evidence>
<dbReference type="FunFam" id="1.25.40.20:FF:000072">
    <property type="entry name" value="Ankyrin repeat and LEM domain containing 2"/>
    <property type="match status" value="1"/>
</dbReference>
<dbReference type="GO" id="GO:0007399">
    <property type="term" value="P:nervous system development"/>
    <property type="evidence" value="ECO:0007669"/>
    <property type="project" value="UniProtKB-ARBA"/>
</dbReference>
<dbReference type="Gene3D" id="1.25.40.20">
    <property type="entry name" value="Ankyrin repeat-containing domain"/>
    <property type="match status" value="1"/>
</dbReference>
<evidence type="ECO:0000256" key="3">
    <source>
        <dbReference type="ARBA" id="ARBA00022618"/>
    </source>
</evidence>
<dbReference type="InterPro" id="IPR002110">
    <property type="entry name" value="Ankyrin_rpt"/>
</dbReference>